<dbReference type="GO" id="GO:0048608">
    <property type="term" value="P:reproductive structure development"/>
    <property type="evidence" value="ECO:0007669"/>
    <property type="project" value="UniProtKB-ARBA"/>
</dbReference>
<dbReference type="CDD" id="cd00671">
    <property type="entry name" value="ArgRS_core"/>
    <property type="match status" value="1"/>
</dbReference>
<evidence type="ECO:0000259" key="14">
    <source>
        <dbReference type="SMART" id="SM00836"/>
    </source>
</evidence>
<evidence type="ECO:0000256" key="2">
    <source>
        <dbReference type="ARBA" id="ARBA00005594"/>
    </source>
</evidence>
<protein>
    <recommendedName>
        <fullName evidence="4">arginine--tRNA ligase</fullName>
        <ecNumber evidence="4">6.1.1.19</ecNumber>
    </recommendedName>
    <alternativeName>
        <fullName evidence="11">Arginyl-tRNA synthetase</fullName>
    </alternativeName>
</protein>
<evidence type="ECO:0000256" key="1">
    <source>
        <dbReference type="ARBA" id="ARBA00004496"/>
    </source>
</evidence>
<keyword evidence="9 13" id="KW-0648">Protein biosynthesis</keyword>
<dbReference type="InterPro" id="IPR036695">
    <property type="entry name" value="Arg-tRNA-synth_N_sf"/>
</dbReference>
<keyword evidence="5" id="KW-0963">Cytoplasm</keyword>
<keyword evidence="17" id="KW-1185">Reference proteome</keyword>
<dbReference type="InterPro" id="IPR009080">
    <property type="entry name" value="tRNAsynth_Ia_anticodon-bd"/>
</dbReference>
<dbReference type="InterPro" id="IPR035684">
    <property type="entry name" value="ArgRS_core"/>
</dbReference>
<evidence type="ECO:0000256" key="3">
    <source>
        <dbReference type="ARBA" id="ARBA00011245"/>
    </source>
</evidence>
<dbReference type="InterPro" id="IPR001412">
    <property type="entry name" value="aa-tRNA-synth_I_CS"/>
</dbReference>
<evidence type="ECO:0000256" key="13">
    <source>
        <dbReference type="RuleBase" id="RU363038"/>
    </source>
</evidence>
<keyword evidence="8 13" id="KW-0067">ATP-binding</keyword>
<dbReference type="PROSITE" id="PS00178">
    <property type="entry name" value="AA_TRNA_LIGASE_I"/>
    <property type="match status" value="1"/>
</dbReference>
<dbReference type="Gene3D" id="1.10.730.10">
    <property type="entry name" value="Isoleucyl-tRNA Synthetase, Domain 1"/>
    <property type="match status" value="1"/>
</dbReference>
<evidence type="ECO:0000313" key="17">
    <source>
        <dbReference type="Proteomes" id="UP001281410"/>
    </source>
</evidence>
<dbReference type="Gene3D" id="3.40.50.620">
    <property type="entry name" value="HUPs"/>
    <property type="match status" value="1"/>
</dbReference>
<evidence type="ECO:0000256" key="9">
    <source>
        <dbReference type="ARBA" id="ARBA00022917"/>
    </source>
</evidence>
<name>A0AAE0ABH4_9ROSI</name>
<comment type="subunit">
    <text evidence="3">Monomer.</text>
</comment>
<dbReference type="SUPFAM" id="SSF55190">
    <property type="entry name" value="Arginyl-tRNA synthetase (ArgRS), N-terminal 'additional' domain"/>
    <property type="match status" value="1"/>
</dbReference>
<keyword evidence="10 13" id="KW-0030">Aminoacyl-tRNA synthetase</keyword>
<dbReference type="GO" id="GO:0005524">
    <property type="term" value="F:ATP binding"/>
    <property type="evidence" value="ECO:0007669"/>
    <property type="project" value="UniProtKB-KW"/>
</dbReference>
<evidence type="ECO:0000256" key="6">
    <source>
        <dbReference type="ARBA" id="ARBA00022598"/>
    </source>
</evidence>
<dbReference type="InterPro" id="IPR008909">
    <property type="entry name" value="DALR_anticod-bd"/>
</dbReference>
<evidence type="ECO:0000256" key="11">
    <source>
        <dbReference type="ARBA" id="ARBA00033033"/>
    </source>
</evidence>
<evidence type="ECO:0000256" key="10">
    <source>
        <dbReference type="ARBA" id="ARBA00023146"/>
    </source>
</evidence>
<dbReference type="Pfam" id="PF03485">
    <property type="entry name" value="Arg_tRNA_synt_N"/>
    <property type="match status" value="1"/>
</dbReference>
<dbReference type="PRINTS" id="PR01038">
    <property type="entry name" value="TRNASYNTHARG"/>
</dbReference>
<dbReference type="Proteomes" id="UP001281410">
    <property type="component" value="Unassembled WGS sequence"/>
</dbReference>
<dbReference type="Gene3D" id="3.30.1360.70">
    <property type="entry name" value="Arginyl tRNA synthetase N-terminal domain"/>
    <property type="match status" value="1"/>
</dbReference>
<dbReference type="InterPro" id="IPR005148">
    <property type="entry name" value="Arg-tRNA-synth_N"/>
</dbReference>
<keyword evidence="7 13" id="KW-0547">Nucleotide-binding</keyword>
<dbReference type="InterPro" id="IPR001278">
    <property type="entry name" value="Arg-tRNA-ligase"/>
</dbReference>
<dbReference type="PANTHER" id="PTHR11956:SF5">
    <property type="entry name" value="ARGININE--TRNA LIGASE, CYTOPLASMIC"/>
    <property type="match status" value="1"/>
</dbReference>
<evidence type="ECO:0000259" key="15">
    <source>
        <dbReference type="SMART" id="SM01016"/>
    </source>
</evidence>
<dbReference type="GO" id="GO:0006420">
    <property type="term" value="P:arginyl-tRNA aminoacylation"/>
    <property type="evidence" value="ECO:0007669"/>
    <property type="project" value="InterPro"/>
</dbReference>
<gene>
    <name evidence="16" type="ORF">Dsin_015174</name>
</gene>
<dbReference type="GO" id="GO:0009791">
    <property type="term" value="P:post-embryonic development"/>
    <property type="evidence" value="ECO:0007669"/>
    <property type="project" value="UniProtKB-ARBA"/>
</dbReference>
<evidence type="ECO:0000256" key="7">
    <source>
        <dbReference type="ARBA" id="ARBA00022741"/>
    </source>
</evidence>
<proteinExistence type="inferred from homology"/>
<accession>A0AAE0ABH4</accession>
<feature type="domain" description="DALR anticodon binding" evidence="14">
    <location>
        <begin position="497"/>
        <end position="608"/>
    </location>
</feature>
<evidence type="ECO:0000256" key="8">
    <source>
        <dbReference type="ARBA" id="ARBA00022840"/>
    </source>
</evidence>
<dbReference type="SUPFAM" id="SSF52374">
    <property type="entry name" value="Nucleotidylyl transferase"/>
    <property type="match status" value="1"/>
</dbReference>
<dbReference type="SMART" id="SM00836">
    <property type="entry name" value="DALR_1"/>
    <property type="match status" value="1"/>
</dbReference>
<keyword evidence="6 13" id="KW-0436">Ligase</keyword>
<comment type="similarity">
    <text evidence="2 13">Belongs to the class-I aminoacyl-tRNA synthetase family.</text>
</comment>
<evidence type="ECO:0000313" key="16">
    <source>
        <dbReference type="EMBL" id="KAK3210468.1"/>
    </source>
</evidence>
<sequence>MAGDDENYPGSVKHQVSKLFEKSLEAIAPAIPAPPESDVAAFVVPLVLACSSGKNGDYQCNNALLICSKLNGDNALRLALAQDMMQNFPDSEMIESCSVGGNGYVNVVLSNNWIAKTIMKMLVEGIETWAPRLEINRAVVDFPSPNIAKELHVGHLRTCIIGDAIARLLEFSNVEVLRRNHVGDWGTQFGMLLELIFEENPNWDVEGQLALHDLAALYKKANARFKEDSDFKERAQKSVVRLQGGEVKYVKAWETIREISRGAFNELFHRLGVQSEEMGESFYGKYIPEVLEALSDQVKDDDGTRVIFSENLLGKGGKPLCLIVVKSDGGYSYDTTDLAALWYRVNQEKADWIIYVTDVGQKGHFQMVFEAAERAGWLPSAAGNDSCCPKAIHVGFGLVQAEDGKRLRTRDSEVPRLVDLLDEAKNCSRVKILELNKEKKSSDQLSEEELDEIAEKLGCAAIKYADLKNNISSNYKFSFNKMTNSVGNTALFLVKQYTRARSIIKGSDKDIRKLKETGEMVLKDSSERDLGLHLIRFTEILAEALSGFKLHVICDYLYQLASKFHIFYTENKVCGSTEETSRLLLCEATIVVMKQCFDLLGIESPARI</sequence>
<dbReference type="SUPFAM" id="SSF47323">
    <property type="entry name" value="Anticodon-binding domain of a subclass of class I aminoacyl-tRNA synthetases"/>
    <property type="match status" value="1"/>
</dbReference>
<comment type="catalytic activity">
    <reaction evidence="12">
        <text>tRNA(Arg) + L-arginine + ATP = L-arginyl-tRNA(Arg) + AMP + diphosphate</text>
        <dbReference type="Rhea" id="RHEA:20301"/>
        <dbReference type="Rhea" id="RHEA-COMP:9658"/>
        <dbReference type="Rhea" id="RHEA-COMP:9673"/>
        <dbReference type="ChEBI" id="CHEBI:30616"/>
        <dbReference type="ChEBI" id="CHEBI:32682"/>
        <dbReference type="ChEBI" id="CHEBI:33019"/>
        <dbReference type="ChEBI" id="CHEBI:78442"/>
        <dbReference type="ChEBI" id="CHEBI:78513"/>
        <dbReference type="ChEBI" id="CHEBI:456215"/>
        <dbReference type="EC" id="6.1.1.19"/>
    </reaction>
</comment>
<dbReference type="GO" id="GO:0005737">
    <property type="term" value="C:cytoplasm"/>
    <property type="evidence" value="ECO:0007669"/>
    <property type="project" value="UniProtKB-SubCell"/>
</dbReference>
<dbReference type="EC" id="6.1.1.19" evidence="4"/>
<dbReference type="AlphaFoldDB" id="A0AAE0ABH4"/>
<reference evidence="16" key="1">
    <citation type="journal article" date="2023" name="Plant J.">
        <title>Genome sequences and population genomics provide insights into the demographic history, inbreeding, and mutation load of two 'living fossil' tree species of Dipteronia.</title>
        <authorList>
            <person name="Feng Y."/>
            <person name="Comes H.P."/>
            <person name="Chen J."/>
            <person name="Zhu S."/>
            <person name="Lu R."/>
            <person name="Zhang X."/>
            <person name="Li P."/>
            <person name="Qiu J."/>
            <person name="Olsen K.M."/>
            <person name="Qiu Y."/>
        </authorList>
    </citation>
    <scope>NUCLEOTIDE SEQUENCE</scope>
    <source>
        <strain evidence="16">NBL</strain>
    </source>
</reference>
<evidence type="ECO:0000256" key="12">
    <source>
        <dbReference type="ARBA" id="ARBA00049339"/>
    </source>
</evidence>
<evidence type="ECO:0000256" key="5">
    <source>
        <dbReference type="ARBA" id="ARBA00022490"/>
    </source>
</evidence>
<dbReference type="PANTHER" id="PTHR11956">
    <property type="entry name" value="ARGINYL-TRNA SYNTHETASE"/>
    <property type="match status" value="1"/>
</dbReference>
<dbReference type="EMBL" id="JANJYJ010000005">
    <property type="protein sequence ID" value="KAK3210468.1"/>
    <property type="molecule type" value="Genomic_DNA"/>
</dbReference>
<dbReference type="NCBIfam" id="TIGR00456">
    <property type="entry name" value="argS"/>
    <property type="match status" value="1"/>
</dbReference>
<evidence type="ECO:0000256" key="4">
    <source>
        <dbReference type="ARBA" id="ARBA00012837"/>
    </source>
</evidence>
<comment type="caution">
    <text evidence="16">The sequence shown here is derived from an EMBL/GenBank/DDBJ whole genome shotgun (WGS) entry which is preliminary data.</text>
</comment>
<dbReference type="FunFam" id="3.40.50.620:FF:000116">
    <property type="entry name" value="Arginine--tRNA ligase"/>
    <property type="match status" value="1"/>
</dbReference>
<organism evidence="16 17">
    <name type="scientific">Dipteronia sinensis</name>
    <dbReference type="NCBI Taxonomy" id="43782"/>
    <lineage>
        <taxon>Eukaryota</taxon>
        <taxon>Viridiplantae</taxon>
        <taxon>Streptophyta</taxon>
        <taxon>Embryophyta</taxon>
        <taxon>Tracheophyta</taxon>
        <taxon>Spermatophyta</taxon>
        <taxon>Magnoliopsida</taxon>
        <taxon>eudicotyledons</taxon>
        <taxon>Gunneridae</taxon>
        <taxon>Pentapetalae</taxon>
        <taxon>rosids</taxon>
        <taxon>malvids</taxon>
        <taxon>Sapindales</taxon>
        <taxon>Sapindaceae</taxon>
        <taxon>Hippocastanoideae</taxon>
        <taxon>Acereae</taxon>
        <taxon>Dipteronia</taxon>
    </lineage>
</organism>
<dbReference type="InterPro" id="IPR014729">
    <property type="entry name" value="Rossmann-like_a/b/a_fold"/>
</dbReference>
<dbReference type="Pfam" id="PF05746">
    <property type="entry name" value="DALR_1"/>
    <property type="match status" value="1"/>
</dbReference>
<feature type="domain" description="Arginyl tRNA synthetase N-terminal" evidence="15">
    <location>
        <begin position="14"/>
        <end position="109"/>
    </location>
</feature>
<dbReference type="GO" id="GO:0004814">
    <property type="term" value="F:arginine-tRNA ligase activity"/>
    <property type="evidence" value="ECO:0007669"/>
    <property type="project" value="UniProtKB-EC"/>
</dbReference>
<dbReference type="SMART" id="SM01016">
    <property type="entry name" value="Arg_tRNA_synt_N"/>
    <property type="match status" value="1"/>
</dbReference>
<comment type="subcellular location">
    <subcellularLocation>
        <location evidence="1">Cytoplasm</location>
    </subcellularLocation>
</comment>
<dbReference type="FunFam" id="1.10.730.10:FF:000006">
    <property type="entry name" value="Arginyl-tRNA synthetase 2, mitochondrial"/>
    <property type="match status" value="1"/>
</dbReference>
<dbReference type="Pfam" id="PF00750">
    <property type="entry name" value="tRNA-synt_1d"/>
    <property type="match status" value="1"/>
</dbReference>